<dbReference type="RefSeq" id="WP_340236457.1">
    <property type="nucleotide sequence ID" value="NZ_JBBEWC010000006.1"/>
</dbReference>
<dbReference type="EMBL" id="JBHULC010000003">
    <property type="protein sequence ID" value="MFD2519690.1"/>
    <property type="molecule type" value="Genomic_DNA"/>
</dbReference>
<organism evidence="1 2">
    <name type="scientific">Emticicia soli</name>
    <dbReference type="NCBI Taxonomy" id="2027878"/>
    <lineage>
        <taxon>Bacteria</taxon>
        <taxon>Pseudomonadati</taxon>
        <taxon>Bacteroidota</taxon>
        <taxon>Cytophagia</taxon>
        <taxon>Cytophagales</taxon>
        <taxon>Leadbetterellaceae</taxon>
        <taxon>Emticicia</taxon>
    </lineage>
</organism>
<reference evidence="2" key="1">
    <citation type="journal article" date="2019" name="Int. J. Syst. Evol. Microbiol.">
        <title>The Global Catalogue of Microorganisms (GCM) 10K type strain sequencing project: providing services to taxonomists for standard genome sequencing and annotation.</title>
        <authorList>
            <consortium name="The Broad Institute Genomics Platform"/>
            <consortium name="The Broad Institute Genome Sequencing Center for Infectious Disease"/>
            <person name="Wu L."/>
            <person name="Ma J."/>
        </authorList>
    </citation>
    <scope>NUCLEOTIDE SEQUENCE [LARGE SCALE GENOMIC DNA]</scope>
    <source>
        <strain evidence="2">KCTC 52344</strain>
    </source>
</reference>
<dbReference type="Proteomes" id="UP001597510">
    <property type="component" value="Unassembled WGS sequence"/>
</dbReference>
<keyword evidence="2" id="KW-1185">Reference proteome</keyword>
<accession>A0ABW5J209</accession>
<proteinExistence type="predicted"/>
<comment type="caution">
    <text evidence="1">The sequence shown here is derived from an EMBL/GenBank/DDBJ whole genome shotgun (WGS) entry which is preliminary data.</text>
</comment>
<protein>
    <submittedName>
        <fullName evidence="1">Uncharacterized protein</fullName>
    </submittedName>
</protein>
<gene>
    <name evidence="1" type="ORF">ACFSR2_02270</name>
</gene>
<evidence type="ECO:0000313" key="2">
    <source>
        <dbReference type="Proteomes" id="UP001597510"/>
    </source>
</evidence>
<sequence length="270" mass="31451">MEPNTIYTPEELCEILRADWTVANSIRLPIFAQKNFMDTFVLREPSKNVFVKFFKSFLVNRNGCVPTRSVLECIKTLKPRDFQIDVKREQLIKLLEYFKEKNCLAVKICFGLDKPLSQNGRIQLILSGNFCDTGNYETTQDNPYRNAEGEIEYFLNFSNKKISQEQFKNYHQTLFGEITNPDEGVVAGYLISTDTFLSLLKKEAYFGNARTIRFALAMNKFTTGRDQSRQQILMLKIKSPQIKNYYMWLFDRNHVECDTLDCPPRMGCTV</sequence>
<evidence type="ECO:0000313" key="1">
    <source>
        <dbReference type="EMBL" id="MFD2519690.1"/>
    </source>
</evidence>
<name>A0ABW5J209_9BACT</name>